<dbReference type="RefSeq" id="YP_007005989.1">
    <property type="nucleotide sequence ID" value="NC_019515.1"/>
</dbReference>
<proteinExistence type="predicted"/>
<dbReference type="KEGG" id="vg:14011657"/>
<keyword evidence="2" id="KW-1185">Reference proteome</keyword>
<name>J9PVD6_9CAUD</name>
<evidence type="ECO:0000313" key="1">
    <source>
        <dbReference type="EMBL" id="AEZ50585.1"/>
    </source>
</evidence>
<reference evidence="1 2" key="1">
    <citation type="submission" date="2011-09" db="EMBL/GenBank/DDBJ databases">
        <title>Complete Genome Sequence of Bacillus cereus Bacteriophage BCD7.</title>
        <authorList>
            <person name="Lee J.-H."/>
            <person name="Shin H."/>
            <person name="Son B."/>
            <person name="Ryu S."/>
        </authorList>
    </citation>
    <scope>NUCLEOTIDE SEQUENCE [LARGE SCALE GENOMIC DNA]</scope>
</reference>
<protein>
    <submittedName>
        <fullName evidence="1">Uncharacterized protein</fullName>
    </submittedName>
</protein>
<dbReference type="GeneID" id="14011657"/>
<gene>
    <name evidence="1" type="ORF">BCD7_0138</name>
</gene>
<dbReference type="EMBL" id="JN712910">
    <property type="protein sequence ID" value="AEZ50585.1"/>
    <property type="molecule type" value="Genomic_DNA"/>
</dbReference>
<dbReference type="Proteomes" id="UP000006298">
    <property type="component" value="Segment"/>
</dbReference>
<organism evidence="1 2">
    <name type="scientific">Bacillus phage BCD7</name>
    <dbReference type="NCBI Taxonomy" id="1136534"/>
    <lineage>
        <taxon>Viruses</taxon>
        <taxon>Duplodnaviria</taxon>
        <taxon>Heunggongvirae</taxon>
        <taxon>Uroviricota</taxon>
        <taxon>Caudoviricetes</taxon>
        <taxon>Becedseptimavirus</taxon>
        <taxon>Becedseptimavirus BCD7</taxon>
    </lineage>
</organism>
<sequence>MTLFENYPTYMERLLNTLTRKMELTQVNVQDSETKAGVEVITITAKYKTVVREITLKCFESFTSVYVSYSQYDLFLAMIHNLESTDGKHYFHWEEANLKIRRNAEPENVERYEKTAGESFQILNKADILVFEKEEQEVTQ</sequence>
<evidence type="ECO:0000313" key="2">
    <source>
        <dbReference type="Proteomes" id="UP000006298"/>
    </source>
</evidence>
<accession>J9PVD6</accession>